<reference evidence="2 3" key="1">
    <citation type="submission" date="2020-08" db="EMBL/GenBank/DDBJ databases">
        <title>Genomic Encyclopedia of Type Strains, Phase IV (KMG-IV): sequencing the most valuable type-strain genomes for metagenomic binning, comparative biology and taxonomic classification.</title>
        <authorList>
            <person name="Goeker M."/>
        </authorList>
    </citation>
    <scope>NUCLEOTIDE SEQUENCE [LARGE SCALE GENOMIC DNA]</scope>
    <source>
        <strain evidence="2 3">DSM 24105</strain>
    </source>
</reference>
<name>A0A7W6APQ3_9HYPH</name>
<sequence length="69" mass="7763">MRYRFDLESSDELIRDETGVEAVDLDHASMQALAAVEEMRDSGELAGVSGLWELVIRDEDDVVLKRIPV</sequence>
<dbReference type="EMBL" id="JACIDN010000009">
    <property type="protein sequence ID" value="MBB3904995.1"/>
    <property type="molecule type" value="Genomic_DNA"/>
</dbReference>
<dbReference type="Proteomes" id="UP000517759">
    <property type="component" value="Unassembled WGS sequence"/>
</dbReference>
<protein>
    <recommendedName>
        <fullName evidence="1">DUF6894 domain-containing protein</fullName>
    </recommendedName>
</protein>
<comment type="caution">
    <text evidence="2">The sequence shown here is derived from an EMBL/GenBank/DDBJ whole genome shotgun (WGS) entry which is preliminary data.</text>
</comment>
<proteinExistence type="predicted"/>
<evidence type="ECO:0000313" key="2">
    <source>
        <dbReference type="EMBL" id="MBB3904995.1"/>
    </source>
</evidence>
<accession>A0A7W6APQ3</accession>
<feature type="domain" description="DUF6894" evidence="1">
    <location>
        <begin position="2"/>
        <end position="68"/>
    </location>
</feature>
<gene>
    <name evidence="2" type="ORF">GGR33_004521</name>
</gene>
<dbReference type="AlphaFoldDB" id="A0A7W6APQ3"/>
<organism evidence="2 3">
    <name type="scientific">Methylobacterium brachythecii</name>
    <dbReference type="NCBI Taxonomy" id="1176177"/>
    <lineage>
        <taxon>Bacteria</taxon>
        <taxon>Pseudomonadati</taxon>
        <taxon>Pseudomonadota</taxon>
        <taxon>Alphaproteobacteria</taxon>
        <taxon>Hyphomicrobiales</taxon>
        <taxon>Methylobacteriaceae</taxon>
        <taxon>Methylobacterium</taxon>
    </lineage>
</organism>
<dbReference type="InterPro" id="IPR054189">
    <property type="entry name" value="DUF6894"/>
</dbReference>
<dbReference type="Pfam" id="PF21834">
    <property type="entry name" value="DUF6894"/>
    <property type="match status" value="1"/>
</dbReference>
<dbReference type="RefSeq" id="WP_183509974.1">
    <property type="nucleotide sequence ID" value="NZ_BSPG01000027.1"/>
</dbReference>
<evidence type="ECO:0000259" key="1">
    <source>
        <dbReference type="Pfam" id="PF21834"/>
    </source>
</evidence>
<evidence type="ECO:0000313" key="3">
    <source>
        <dbReference type="Proteomes" id="UP000517759"/>
    </source>
</evidence>